<dbReference type="Proteomes" id="UP001416858">
    <property type="component" value="Unassembled WGS sequence"/>
</dbReference>
<reference evidence="1 2" key="1">
    <citation type="submission" date="2024-02" db="EMBL/GenBank/DDBJ databases">
        <title>Rhodopirellula caenicola NBRC 110016.</title>
        <authorList>
            <person name="Ichikawa N."/>
            <person name="Katano-Makiyama Y."/>
            <person name="Hidaka K."/>
        </authorList>
    </citation>
    <scope>NUCLEOTIDE SEQUENCE [LARGE SCALE GENOMIC DNA]</scope>
    <source>
        <strain evidence="1 2">NBRC 110016</strain>
    </source>
</reference>
<name>A0ABP9VY36_9BACT</name>
<accession>A0ABP9VY36</accession>
<sequence length="55" mass="6842">MEVEFYEINAGEEFEHDSRRFRKLDDRRAMLVDRQTDARRVIHFYPEDRVIKAKR</sequence>
<organism evidence="1 2">
    <name type="scientific">Novipirellula caenicola</name>
    <dbReference type="NCBI Taxonomy" id="1536901"/>
    <lineage>
        <taxon>Bacteria</taxon>
        <taxon>Pseudomonadati</taxon>
        <taxon>Planctomycetota</taxon>
        <taxon>Planctomycetia</taxon>
        <taxon>Pirellulales</taxon>
        <taxon>Pirellulaceae</taxon>
        <taxon>Novipirellula</taxon>
    </lineage>
</organism>
<dbReference type="EMBL" id="BAABRO010000018">
    <property type="protein sequence ID" value="GAA5510034.1"/>
    <property type="molecule type" value="Genomic_DNA"/>
</dbReference>
<keyword evidence="2" id="KW-1185">Reference proteome</keyword>
<gene>
    <name evidence="1" type="ORF">Rcae01_05540</name>
</gene>
<evidence type="ECO:0000313" key="2">
    <source>
        <dbReference type="Proteomes" id="UP001416858"/>
    </source>
</evidence>
<evidence type="ECO:0000313" key="1">
    <source>
        <dbReference type="EMBL" id="GAA5510034.1"/>
    </source>
</evidence>
<protein>
    <submittedName>
        <fullName evidence="1">Uncharacterized protein</fullName>
    </submittedName>
</protein>
<proteinExistence type="predicted"/>
<comment type="caution">
    <text evidence="1">The sequence shown here is derived from an EMBL/GenBank/DDBJ whole genome shotgun (WGS) entry which is preliminary data.</text>
</comment>